<dbReference type="Proteomes" id="UP000595814">
    <property type="component" value="Chromosome"/>
</dbReference>
<dbReference type="EMBL" id="CP066744">
    <property type="protein sequence ID" value="QQK08088.1"/>
    <property type="molecule type" value="Genomic_DNA"/>
</dbReference>
<accession>A0AC61MX68</accession>
<reference evidence="1 2" key="1">
    <citation type="journal article" date="2022" name="Int. J. Syst. Evol. Microbiol.">
        <title>Miniphocaeibacter halophilus sp. nov., an ammonium-tolerant acetate-producing bacterium isolated from a biogas system.</title>
        <authorList>
            <person name="Schnurer A."/>
            <person name="Singh A."/>
            <person name="Bi S."/>
            <person name="Qiao W."/>
            <person name="Westerholm M."/>
        </authorList>
    </citation>
    <scope>NUCLEOTIDE SEQUENCE [LARGE SCALE GENOMIC DNA]</scope>
    <source>
        <strain evidence="1 2">AMB_01</strain>
    </source>
</reference>
<gene>
    <name evidence="1" type="ORF">JFY71_00705</name>
</gene>
<proteinExistence type="predicted"/>
<evidence type="ECO:0000313" key="2">
    <source>
        <dbReference type="Proteomes" id="UP000595814"/>
    </source>
</evidence>
<evidence type="ECO:0000313" key="1">
    <source>
        <dbReference type="EMBL" id="QQK08088.1"/>
    </source>
</evidence>
<protein>
    <submittedName>
        <fullName evidence="1">Glycosyltransferase family 2 protein</fullName>
    </submittedName>
</protein>
<sequence>MNTEMSIIIPAYNEEENIELIVEELEKVVNKLNISYELVFVDDGSKDKTWNKISKIGENNKNIKGIKFSRNFGKESAIFAGLNYAKGKCCAVIDSDLQHPPETLIEMYGFWKNGYDVIEGIKLERGKENKLYKWFSKLFYKLMSISTKVDMEKTSDFKLLDRKAVDEIIALPEKNMFFRAMSSWVGFKTITVGYQVQERAAGNSKWSTFGLIKYAIRNIVSFSTAPLQIVTFLGLLFLVFTIFLGIHSLYKYFSGQALGGFTTIILLQLITGSITMLSLGIIGMYISAIYDEVKNRNRYIVEKSVNIMDN</sequence>
<organism evidence="1 2">
    <name type="scientific">Miniphocaeibacter halophilus</name>
    <dbReference type="NCBI Taxonomy" id="2931922"/>
    <lineage>
        <taxon>Bacteria</taxon>
        <taxon>Bacillati</taxon>
        <taxon>Bacillota</taxon>
        <taxon>Tissierellia</taxon>
        <taxon>Tissierellales</taxon>
        <taxon>Peptoniphilaceae</taxon>
        <taxon>Miniphocaeibacter</taxon>
    </lineage>
</organism>
<keyword evidence="2" id="KW-1185">Reference proteome</keyword>
<name>A0AC61MX68_9FIRM</name>